<proteinExistence type="predicted"/>
<accession>A0A941I5L4</accession>
<dbReference type="Proteomes" id="UP000680067">
    <property type="component" value="Unassembled WGS sequence"/>
</dbReference>
<evidence type="ECO:0000313" key="1">
    <source>
        <dbReference type="EMBL" id="MBR7781721.1"/>
    </source>
</evidence>
<name>A0A941I5L4_9BURK</name>
<organism evidence="1 2">
    <name type="scientific">Undibacterium luofuense</name>
    <dbReference type="NCBI Taxonomy" id="2828733"/>
    <lineage>
        <taxon>Bacteria</taxon>
        <taxon>Pseudomonadati</taxon>
        <taxon>Pseudomonadota</taxon>
        <taxon>Betaproteobacteria</taxon>
        <taxon>Burkholderiales</taxon>
        <taxon>Oxalobacteraceae</taxon>
        <taxon>Undibacterium</taxon>
    </lineage>
</organism>
<dbReference type="RefSeq" id="WP_212687067.1">
    <property type="nucleotide sequence ID" value="NZ_JAGSPN010000003.1"/>
</dbReference>
<dbReference type="AlphaFoldDB" id="A0A941I5L4"/>
<protein>
    <submittedName>
        <fullName evidence="1">Uncharacterized protein</fullName>
    </submittedName>
</protein>
<reference evidence="1" key="1">
    <citation type="submission" date="2021-04" db="EMBL/GenBank/DDBJ databases">
        <title>novel species isolated from subtropical streams in China.</title>
        <authorList>
            <person name="Lu H."/>
        </authorList>
    </citation>
    <scope>NUCLEOTIDE SEQUENCE</scope>
    <source>
        <strain evidence="1">LFS511W</strain>
    </source>
</reference>
<evidence type="ECO:0000313" key="2">
    <source>
        <dbReference type="Proteomes" id="UP000680067"/>
    </source>
</evidence>
<gene>
    <name evidence="1" type="ORF">KDM89_06190</name>
</gene>
<keyword evidence="2" id="KW-1185">Reference proteome</keyword>
<sequence length="106" mass="11823">MKWYLSVPGTAVFPAAASEKFGSITGLCCFFFYAKKETISFFRNDGIHNILLQKILFLTAWRKCRIAGADFRENGIGSLKSTGLPEAGETEMQYRGPVSTVPVRHK</sequence>
<comment type="caution">
    <text evidence="1">The sequence shown here is derived from an EMBL/GenBank/DDBJ whole genome shotgun (WGS) entry which is preliminary data.</text>
</comment>
<dbReference type="EMBL" id="JAGSPN010000003">
    <property type="protein sequence ID" value="MBR7781721.1"/>
    <property type="molecule type" value="Genomic_DNA"/>
</dbReference>